<reference evidence="3 4" key="1">
    <citation type="journal article" date="2016" name="Proc. Natl. Acad. Sci. U.S.A.">
        <title>Comparative genomics of biotechnologically important yeasts.</title>
        <authorList>
            <person name="Riley R."/>
            <person name="Haridas S."/>
            <person name="Wolfe K.H."/>
            <person name="Lopes M.R."/>
            <person name="Hittinger C.T."/>
            <person name="Goeker M."/>
            <person name="Salamov A.A."/>
            <person name="Wisecaver J.H."/>
            <person name="Long T.M."/>
            <person name="Calvey C.H."/>
            <person name="Aerts A.L."/>
            <person name="Barry K.W."/>
            <person name="Choi C."/>
            <person name="Clum A."/>
            <person name="Coughlan A.Y."/>
            <person name="Deshpande S."/>
            <person name="Douglass A.P."/>
            <person name="Hanson S.J."/>
            <person name="Klenk H.-P."/>
            <person name="LaButti K.M."/>
            <person name="Lapidus A."/>
            <person name="Lindquist E.A."/>
            <person name="Lipzen A.M."/>
            <person name="Meier-Kolthoff J.P."/>
            <person name="Ohm R.A."/>
            <person name="Otillar R.P."/>
            <person name="Pangilinan J.L."/>
            <person name="Peng Y."/>
            <person name="Rokas A."/>
            <person name="Rosa C.A."/>
            <person name="Scheuner C."/>
            <person name="Sibirny A.A."/>
            <person name="Slot J.C."/>
            <person name="Stielow J.B."/>
            <person name="Sun H."/>
            <person name="Kurtzman C.P."/>
            <person name="Blackwell M."/>
            <person name="Grigoriev I.V."/>
            <person name="Jeffries T.W."/>
        </authorList>
    </citation>
    <scope>NUCLEOTIDE SEQUENCE [LARGE SCALE GENOMIC DNA]</scope>
    <source>
        <strain evidence="3 4">NRRL Y-11557</strain>
    </source>
</reference>
<evidence type="ECO:0000313" key="3">
    <source>
        <dbReference type="EMBL" id="ODQ69652.1"/>
    </source>
</evidence>
<keyword evidence="1" id="KW-0472">Membrane</keyword>
<feature type="transmembrane region" description="Helical" evidence="1">
    <location>
        <begin position="186"/>
        <end position="210"/>
    </location>
</feature>
<feature type="transmembrane region" description="Helical" evidence="1">
    <location>
        <begin position="44"/>
        <end position="64"/>
    </location>
</feature>
<feature type="transmembrane region" description="Helical" evidence="1">
    <location>
        <begin position="226"/>
        <end position="249"/>
    </location>
</feature>
<sequence length="287" mass="31403">MTEPHTPGLSAHGYIAVVEVAVYTIALVISVINCVRYDFKRQTGWVYLSIFCICRIVASALTIVVEESSDPSTGMITAEMIVSNIALTPLHLAALGLLTTSTRLTLADTMSKVFTKLLRFCRLALSVAIVLGIVGGVELAKDGTSQTGHTLSRVSVILITVAFAILMSLSLFFLRFATLQPHNRMLILGVTVALPFLLVRIIYSICYAFSSSTMSKFSTLTGDWKIYLGMDVIMEFVVLAVLTTTGFLLQNYSRKKGIAQVEQGSPYEMAYVRDQEMVNSDLDGMSK</sequence>
<keyword evidence="1" id="KW-1133">Transmembrane helix</keyword>
<organism evidence="3 4">
    <name type="scientific">Lipomyces starkeyi NRRL Y-11557</name>
    <dbReference type="NCBI Taxonomy" id="675824"/>
    <lineage>
        <taxon>Eukaryota</taxon>
        <taxon>Fungi</taxon>
        <taxon>Dikarya</taxon>
        <taxon>Ascomycota</taxon>
        <taxon>Saccharomycotina</taxon>
        <taxon>Lipomycetes</taxon>
        <taxon>Lipomycetales</taxon>
        <taxon>Lipomycetaceae</taxon>
        <taxon>Lipomyces</taxon>
    </lineage>
</organism>
<keyword evidence="1" id="KW-0812">Transmembrane</keyword>
<dbReference type="PANTHER" id="PTHR42109:SF2">
    <property type="entry name" value="INTEGRAL MEMBRANE PROTEIN"/>
    <property type="match status" value="1"/>
</dbReference>
<feature type="domain" description="DUF7702" evidence="2">
    <location>
        <begin position="9"/>
        <end position="251"/>
    </location>
</feature>
<dbReference type="PANTHER" id="PTHR42109">
    <property type="entry name" value="UNPLACED GENOMIC SCAFFOLD UM_SCAF_CONTIG_1.265, WHOLE GENOME SHOTGUN SEQUENCE"/>
    <property type="match status" value="1"/>
</dbReference>
<proteinExistence type="predicted"/>
<dbReference type="Pfam" id="PF24800">
    <property type="entry name" value="DUF7702"/>
    <property type="match status" value="1"/>
</dbReference>
<name>A0A1E3PXJ5_LIPST</name>
<gene>
    <name evidence="3" type="ORF">LIPSTDRAFT_6841</name>
</gene>
<protein>
    <recommendedName>
        <fullName evidence="2">DUF7702 domain-containing protein</fullName>
    </recommendedName>
</protein>
<dbReference type="AlphaFoldDB" id="A0A1E3PXJ5"/>
<keyword evidence="4" id="KW-1185">Reference proteome</keyword>
<evidence type="ECO:0000256" key="1">
    <source>
        <dbReference type="SAM" id="Phobius"/>
    </source>
</evidence>
<dbReference type="OrthoDB" id="4036084at2759"/>
<feature type="transmembrane region" description="Helical" evidence="1">
    <location>
        <begin position="152"/>
        <end position="174"/>
    </location>
</feature>
<dbReference type="Proteomes" id="UP000094385">
    <property type="component" value="Unassembled WGS sequence"/>
</dbReference>
<feature type="transmembrane region" description="Helical" evidence="1">
    <location>
        <begin position="76"/>
        <end position="99"/>
    </location>
</feature>
<dbReference type="STRING" id="675824.A0A1E3PXJ5"/>
<dbReference type="EMBL" id="KV454303">
    <property type="protein sequence ID" value="ODQ69652.1"/>
    <property type="molecule type" value="Genomic_DNA"/>
</dbReference>
<dbReference type="InterPro" id="IPR056119">
    <property type="entry name" value="DUF7702"/>
</dbReference>
<feature type="transmembrane region" description="Helical" evidence="1">
    <location>
        <begin position="120"/>
        <end position="140"/>
    </location>
</feature>
<accession>A0A1E3PXJ5</accession>
<evidence type="ECO:0000259" key="2">
    <source>
        <dbReference type="Pfam" id="PF24800"/>
    </source>
</evidence>
<feature type="transmembrane region" description="Helical" evidence="1">
    <location>
        <begin position="12"/>
        <end position="32"/>
    </location>
</feature>
<evidence type="ECO:0000313" key="4">
    <source>
        <dbReference type="Proteomes" id="UP000094385"/>
    </source>
</evidence>